<organism evidence="6 7">
    <name type="scientific">Agromyces luteolus</name>
    <dbReference type="NCBI Taxonomy" id="88373"/>
    <lineage>
        <taxon>Bacteria</taxon>
        <taxon>Bacillati</taxon>
        <taxon>Actinomycetota</taxon>
        <taxon>Actinomycetes</taxon>
        <taxon>Micrococcales</taxon>
        <taxon>Microbacteriaceae</taxon>
        <taxon>Agromyces</taxon>
    </lineage>
</organism>
<dbReference type="SUPFAM" id="SSF53448">
    <property type="entry name" value="Nucleotide-diphospho-sugar transferases"/>
    <property type="match status" value="1"/>
</dbReference>
<evidence type="ECO:0000256" key="4">
    <source>
        <dbReference type="ARBA" id="ARBA00022679"/>
    </source>
</evidence>
<keyword evidence="3" id="KW-0328">Glycosyltransferase</keyword>
<evidence type="ECO:0000256" key="1">
    <source>
        <dbReference type="ARBA" id="ARBA00004776"/>
    </source>
</evidence>
<accession>A0A7C9HXC5</accession>
<keyword evidence="4 6" id="KW-0808">Transferase</keyword>
<gene>
    <name evidence="6" type="ORF">GLX25_04720</name>
</gene>
<keyword evidence="7" id="KW-1185">Reference proteome</keyword>
<name>A0A7C9HXC5_9MICO</name>
<dbReference type="OrthoDB" id="153025at2"/>
<comment type="caution">
    <text evidence="6">The sequence shown here is derived from an EMBL/GenBank/DDBJ whole genome shotgun (WGS) entry which is preliminary data.</text>
</comment>
<dbReference type="Gene3D" id="3.90.550.10">
    <property type="entry name" value="Spore Coat Polysaccharide Biosynthesis Protein SpsA, Chain A"/>
    <property type="match status" value="1"/>
</dbReference>
<proteinExistence type="inferred from homology"/>
<evidence type="ECO:0000256" key="2">
    <source>
        <dbReference type="ARBA" id="ARBA00006739"/>
    </source>
</evidence>
<dbReference type="InterPro" id="IPR001173">
    <property type="entry name" value="Glyco_trans_2-like"/>
</dbReference>
<dbReference type="EMBL" id="WODA01000006">
    <property type="protein sequence ID" value="MUN06420.1"/>
    <property type="molecule type" value="Genomic_DNA"/>
</dbReference>
<dbReference type="Proteomes" id="UP000480122">
    <property type="component" value="Unassembled WGS sequence"/>
</dbReference>
<reference evidence="6 7" key="1">
    <citation type="submission" date="2019-11" db="EMBL/GenBank/DDBJ databases">
        <title>Agromyces kandeliae sp. nov., isolated from mangrove soil.</title>
        <authorList>
            <person name="Wang R."/>
        </authorList>
    </citation>
    <scope>NUCLEOTIDE SEQUENCE [LARGE SCALE GENOMIC DNA]</scope>
    <source>
        <strain evidence="6 7">JCM 11431</strain>
    </source>
</reference>
<evidence type="ECO:0000313" key="7">
    <source>
        <dbReference type="Proteomes" id="UP000480122"/>
    </source>
</evidence>
<feature type="domain" description="Glycosyltransferase 2-like" evidence="5">
    <location>
        <begin position="79"/>
        <end position="206"/>
    </location>
</feature>
<dbReference type="PANTHER" id="PTHR43179">
    <property type="entry name" value="RHAMNOSYLTRANSFERASE WBBL"/>
    <property type="match status" value="1"/>
</dbReference>
<comment type="similarity">
    <text evidence="2">Belongs to the glycosyltransferase 2 family.</text>
</comment>
<dbReference type="PANTHER" id="PTHR43179:SF12">
    <property type="entry name" value="GALACTOFURANOSYLTRANSFERASE GLFT2"/>
    <property type="match status" value="1"/>
</dbReference>
<evidence type="ECO:0000259" key="5">
    <source>
        <dbReference type="Pfam" id="PF00535"/>
    </source>
</evidence>
<sequence>MGDEDERVGARRADGACQSLHLRPVPMGEHDVRRTPARGAPARLLADHDRSLRAGRIAWIESPGIGGGRETMGGAPVLSVCIVTYERPEFLERCLRSLDAGLSDDAEIVVVDASAADRRDIADGFARPIVYVHAPELAGWMTRSRNAALRHARGAIVSFLDDDVVLRPGWQAALLAAFADAEVSAVSGRTCNGLPGEETYEKPIGRLLPDGTLTDGFASLPGGIVVVDHGIGANMSFRRSTLAELGGFRDDYPGTALREDTDVFLRVRAIGGRAIFAPDAAVDHLPAPHVRGARFDTRYKLYGRRNHMVLLARDGGIRSPLLRRWVGVQFRAVGRAGGLGARLKRLGVTVVGVGWGAAAMLRSARWSPLPPRRVDALGRELRATLGGRTEGVAP</sequence>
<evidence type="ECO:0000256" key="3">
    <source>
        <dbReference type="ARBA" id="ARBA00022676"/>
    </source>
</evidence>
<comment type="pathway">
    <text evidence="1">Cell wall biogenesis; cell wall polysaccharide biosynthesis.</text>
</comment>
<protein>
    <submittedName>
        <fullName evidence="6">Glycosyltransferase</fullName>
    </submittedName>
</protein>
<dbReference type="AlphaFoldDB" id="A0A7C9HXC5"/>
<evidence type="ECO:0000313" key="6">
    <source>
        <dbReference type="EMBL" id="MUN06420.1"/>
    </source>
</evidence>
<dbReference type="Pfam" id="PF00535">
    <property type="entry name" value="Glycos_transf_2"/>
    <property type="match status" value="1"/>
</dbReference>
<dbReference type="InterPro" id="IPR029044">
    <property type="entry name" value="Nucleotide-diphossugar_trans"/>
</dbReference>
<dbReference type="GO" id="GO:0016757">
    <property type="term" value="F:glycosyltransferase activity"/>
    <property type="evidence" value="ECO:0007669"/>
    <property type="project" value="UniProtKB-KW"/>
</dbReference>